<accession>A0A0F8VP04</accession>
<proteinExistence type="predicted"/>
<feature type="domain" description="Ryanodine receptor Ryr" evidence="1">
    <location>
        <begin position="57"/>
        <end position="102"/>
    </location>
</feature>
<gene>
    <name evidence="2" type="ORF">LCGC14_3164460</name>
</gene>
<dbReference type="EMBL" id="LAZR01070039">
    <property type="protein sequence ID" value="KKK46047.1"/>
    <property type="molecule type" value="Genomic_DNA"/>
</dbReference>
<evidence type="ECO:0000259" key="1">
    <source>
        <dbReference type="Pfam" id="PF02026"/>
    </source>
</evidence>
<dbReference type="AlphaFoldDB" id="A0A0F8VP04"/>
<dbReference type="Pfam" id="PF02026">
    <property type="entry name" value="RyR"/>
    <property type="match status" value="1"/>
</dbReference>
<sequence length="116" mass="12810">MLPDEAVARVAHEVNRAYCVSIGDGSQVPWSNAPDWQRASAMEGVSAIREGRAGTPEESHQGWCDHKRAAGWKYGPVKDPSAKTHPCLVPYDELPPEQRAKDDLFVAIVTNMIRID</sequence>
<dbReference type="Gene3D" id="6.20.350.10">
    <property type="match status" value="1"/>
</dbReference>
<dbReference type="InterPro" id="IPR003032">
    <property type="entry name" value="Ryanodine_rcpt"/>
</dbReference>
<evidence type="ECO:0000313" key="2">
    <source>
        <dbReference type="EMBL" id="KKK46047.1"/>
    </source>
</evidence>
<reference evidence="2" key="1">
    <citation type="journal article" date="2015" name="Nature">
        <title>Complex archaea that bridge the gap between prokaryotes and eukaryotes.</title>
        <authorList>
            <person name="Spang A."/>
            <person name="Saw J.H."/>
            <person name="Jorgensen S.L."/>
            <person name="Zaremba-Niedzwiedzka K."/>
            <person name="Martijn J."/>
            <person name="Lind A.E."/>
            <person name="van Eijk R."/>
            <person name="Schleper C."/>
            <person name="Guy L."/>
            <person name="Ettema T.J."/>
        </authorList>
    </citation>
    <scope>NUCLEOTIDE SEQUENCE</scope>
</reference>
<comment type="caution">
    <text evidence="2">The sequence shown here is derived from an EMBL/GenBank/DDBJ whole genome shotgun (WGS) entry which is preliminary data.</text>
</comment>
<organism evidence="2">
    <name type="scientific">marine sediment metagenome</name>
    <dbReference type="NCBI Taxonomy" id="412755"/>
    <lineage>
        <taxon>unclassified sequences</taxon>
        <taxon>metagenomes</taxon>
        <taxon>ecological metagenomes</taxon>
    </lineage>
</organism>
<protein>
    <recommendedName>
        <fullName evidence="1">Ryanodine receptor Ryr domain-containing protein</fullName>
    </recommendedName>
</protein>
<name>A0A0F8VP04_9ZZZZ</name>